<gene>
    <name evidence="4" type="ORF">SAMN05443575_4125</name>
</gene>
<keyword evidence="2" id="KW-0479">Metal-binding</keyword>
<keyword evidence="5" id="KW-1185">Reference proteome</keyword>
<dbReference type="SUPFAM" id="SSF53187">
    <property type="entry name" value="Zn-dependent exopeptidases"/>
    <property type="match status" value="1"/>
</dbReference>
<dbReference type="STRING" id="1206085.SAMN05443575_4125"/>
<sequence length="404" mass="42272">MATDLLAEARARHDDLVTLRRALHRDPELGLELPRTQQRVLAELDGLPLEIATGPAGLGSVVAVLRGRPTGRSVLLRADMDGLPVTEETGLDFAATTGTMHACGHDLHTTMLIGAARLLATHRDELDGDVVLMFQPGEEGYDGAGHMIADGVLDAAGPRAEAAFFMHVTAATVPSGVVALRPGPMMSAADTLHVTVVGTGGHASNPHRAQDPVAVTAEIVTALQTMVTRQFDVFDPVVITVGNLHAGTQHNIIPERAHFDATVRSFSPEHQHALSERAVRLCEGIAAAHGLRAEVEYESLYPVTVNDVAMTDFLGATAAELFGTPATLLMPDPHTGSEDFSRVLAEVPGAMAFLGATPPGADPDTAPFNHSPLAVFDEAVLPAGAALYAKLALDRLAAPAASTG</sequence>
<evidence type="ECO:0000259" key="3">
    <source>
        <dbReference type="Pfam" id="PF07687"/>
    </source>
</evidence>
<dbReference type="InterPro" id="IPR017439">
    <property type="entry name" value="Amidohydrolase"/>
</dbReference>
<dbReference type="EMBL" id="FQVU01000007">
    <property type="protein sequence ID" value="SHH57637.1"/>
    <property type="molecule type" value="Genomic_DNA"/>
</dbReference>
<dbReference type="PIRSF" id="PIRSF005962">
    <property type="entry name" value="Pept_M20D_amidohydro"/>
    <property type="match status" value="1"/>
</dbReference>
<keyword evidence="2" id="KW-0464">Manganese</keyword>
<proteinExistence type="predicted"/>
<dbReference type="PANTHER" id="PTHR11014">
    <property type="entry name" value="PEPTIDASE M20 FAMILY MEMBER"/>
    <property type="match status" value="1"/>
</dbReference>
<dbReference type="AlphaFoldDB" id="A0A1M5U3M8"/>
<feature type="binding site" evidence="2">
    <location>
        <position position="105"/>
    </location>
    <ligand>
        <name>Mn(2+)</name>
        <dbReference type="ChEBI" id="CHEBI:29035"/>
        <label>2</label>
    </ligand>
</feature>
<dbReference type="PANTHER" id="PTHR11014:SF63">
    <property type="entry name" value="METALLOPEPTIDASE, PUTATIVE (AFU_ORTHOLOGUE AFUA_6G09600)-RELATED"/>
    <property type="match status" value="1"/>
</dbReference>
<feature type="domain" description="Peptidase M20 dimerisation" evidence="3">
    <location>
        <begin position="191"/>
        <end position="276"/>
    </location>
</feature>
<dbReference type="Gene3D" id="3.30.70.360">
    <property type="match status" value="1"/>
</dbReference>
<name>A0A1M5U3M8_9ACTN</name>
<accession>A0A1M5U3M8</accession>
<dbReference type="InterPro" id="IPR036264">
    <property type="entry name" value="Bact_exopeptidase_dim_dom"/>
</dbReference>
<evidence type="ECO:0000256" key="1">
    <source>
        <dbReference type="ARBA" id="ARBA00022801"/>
    </source>
</evidence>
<organism evidence="4 5">
    <name type="scientific">Jatrophihabitans endophyticus</name>
    <dbReference type="NCBI Taxonomy" id="1206085"/>
    <lineage>
        <taxon>Bacteria</taxon>
        <taxon>Bacillati</taxon>
        <taxon>Actinomycetota</taxon>
        <taxon>Actinomycetes</taxon>
        <taxon>Jatrophihabitantales</taxon>
        <taxon>Jatrophihabitantaceae</taxon>
        <taxon>Jatrophihabitans</taxon>
    </lineage>
</organism>
<dbReference type="CDD" id="cd03886">
    <property type="entry name" value="M20_Acy1"/>
    <property type="match status" value="1"/>
</dbReference>
<protein>
    <submittedName>
        <fullName evidence="4">Hippurate hydrolase</fullName>
    </submittedName>
</protein>
<dbReference type="FunFam" id="3.30.70.360:FF:000001">
    <property type="entry name" value="N-acetyldiaminopimelate deacetylase"/>
    <property type="match status" value="1"/>
</dbReference>
<reference evidence="4 5" key="1">
    <citation type="submission" date="2016-11" db="EMBL/GenBank/DDBJ databases">
        <authorList>
            <person name="Jaros S."/>
            <person name="Januszkiewicz K."/>
            <person name="Wedrychowicz H."/>
        </authorList>
    </citation>
    <scope>NUCLEOTIDE SEQUENCE [LARGE SCALE GENOMIC DNA]</scope>
    <source>
        <strain evidence="4 5">DSM 45627</strain>
    </source>
</reference>
<keyword evidence="1 4" id="KW-0378">Hydrolase</keyword>
<dbReference type="Pfam" id="PF07687">
    <property type="entry name" value="M20_dimer"/>
    <property type="match status" value="1"/>
</dbReference>
<dbReference type="GO" id="GO:0046872">
    <property type="term" value="F:metal ion binding"/>
    <property type="evidence" value="ECO:0007669"/>
    <property type="project" value="UniProtKB-KW"/>
</dbReference>
<dbReference type="GO" id="GO:0050118">
    <property type="term" value="F:N-acetyldiaminopimelate deacetylase activity"/>
    <property type="evidence" value="ECO:0007669"/>
    <property type="project" value="UniProtKB-ARBA"/>
</dbReference>
<dbReference type="Proteomes" id="UP000186132">
    <property type="component" value="Unassembled WGS sequence"/>
</dbReference>
<dbReference type="InterPro" id="IPR002933">
    <property type="entry name" value="Peptidase_M20"/>
</dbReference>
<dbReference type="NCBIfam" id="TIGR01891">
    <property type="entry name" value="amidohydrolases"/>
    <property type="match status" value="1"/>
</dbReference>
<dbReference type="GO" id="GO:0019877">
    <property type="term" value="P:diaminopimelate biosynthetic process"/>
    <property type="evidence" value="ECO:0007669"/>
    <property type="project" value="UniProtKB-ARBA"/>
</dbReference>
<feature type="binding site" evidence="2">
    <location>
        <position position="167"/>
    </location>
    <ligand>
        <name>Mn(2+)</name>
        <dbReference type="ChEBI" id="CHEBI:29035"/>
        <label>2</label>
    </ligand>
</feature>
<dbReference type="RefSeq" id="WP_073392314.1">
    <property type="nucleotide sequence ID" value="NZ_FQVU01000007.1"/>
</dbReference>
<evidence type="ECO:0000313" key="5">
    <source>
        <dbReference type="Proteomes" id="UP000186132"/>
    </source>
</evidence>
<dbReference type="Gene3D" id="3.40.630.10">
    <property type="entry name" value="Zn peptidases"/>
    <property type="match status" value="1"/>
</dbReference>
<evidence type="ECO:0000313" key="4">
    <source>
        <dbReference type="EMBL" id="SHH57637.1"/>
    </source>
</evidence>
<dbReference type="Pfam" id="PF01546">
    <property type="entry name" value="Peptidase_M20"/>
    <property type="match status" value="1"/>
</dbReference>
<feature type="binding site" evidence="2">
    <location>
        <position position="139"/>
    </location>
    <ligand>
        <name>Mn(2+)</name>
        <dbReference type="ChEBI" id="CHEBI:29035"/>
        <label>2</label>
    </ligand>
</feature>
<dbReference type="SUPFAM" id="SSF55031">
    <property type="entry name" value="Bacterial exopeptidase dimerisation domain"/>
    <property type="match status" value="1"/>
</dbReference>
<feature type="binding site" evidence="2">
    <location>
        <position position="103"/>
    </location>
    <ligand>
        <name>Mn(2+)</name>
        <dbReference type="ChEBI" id="CHEBI:29035"/>
        <label>2</label>
    </ligand>
</feature>
<comment type="cofactor">
    <cofactor evidence="2">
        <name>Mn(2+)</name>
        <dbReference type="ChEBI" id="CHEBI:29035"/>
    </cofactor>
    <text evidence="2">The Mn(2+) ion enhances activity.</text>
</comment>
<evidence type="ECO:0000256" key="2">
    <source>
        <dbReference type="PIRSR" id="PIRSR005962-1"/>
    </source>
</evidence>
<feature type="binding site" evidence="2">
    <location>
        <position position="370"/>
    </location>
    <ligand>
        <name>Mn(2+)</name>
        <dbReference type="ChEBI" id="CHEBI:29035"/>
        <label>2</label>
    </ligand>
</feature>
<dbReference type="OrthoDB" id="9777385at2"/>
<dbReference type="InterPro" id="IPR011650">
    <property type="entry name" value="Peptidase_M20_dimer"/>
</dbReference>